<evidence type="ECO:0000313" key="2">
    <source>
        <dbReference type="Proteomes" id="UP001281147"/>
    </source>
</evidence>
<dbReference type="EMBL" id="JAUTXU010000232">
    <property type="protein sequence ID" value="KAK3697071.1"/>
    <property type="molecule type" value="Genomic_DNA"/>
</dbReference>
<proteinExistence type="predicted"/>
<name>A0ACC3MKX2_9PEZI</name>
<sequence>MPKRLSKVLNRLSRRRKGREQCLPREDSHGSNAASLLGLPAEIRNQIYEDLAWDTGLTLASTKDRKPPPPVGLLLACKQTYQEYRSVLLSHAEIHVSVSNYSFSNLVRVLEKMREDDVAALRLNSQLWILLHISHVPSRDDRTNLRGWCDYRDSESPRPYFGTGRKPGHDLKFEYDVRFLNHVRPPRPMLRYANGYQMKLDLLRSHLKMYRRLQSPDDEVYSCTHGEMARLRQNIGECIQLYEELQFERSDPPLRSMSVITDVTTSTTRHVSTSGSTADCG</sequence>
<reference evidence="1" key="1">
    <citation type="submission" date="2023-07" db="EMBL/GenBank/DDBJ databases">
        <title>Black Yeasts Isolated from many extreme environments.</title>
        <authorList>
            <person name="Coleine C."/>
            <person name="Stajich J.E."/>
            <person name="Selbmann L."/>
        </authorList>
    </citation>
    <scope>NUCLEOTIDE SEQUENCE</scope>
    <source>
        <strain evidence="1">CCFEE 5714</strain>
    </source>
</reference>
<dbReference type="Proteomes" id="UP001281147">
    <property type="component" value="Unassembled WGS sequence"/>
</dbReference>
<accession>A0ACC3MKX2</accession>
<gene>
    <name evidence="1" type="primary">HEM15_4</name>
    <name evidence="1" type="ORF">LTR37_017669</name>
</gene>
<comment type="caution">
    <text evidence="1">The sequence shown here is derived from an EMBL/GenBank/DDBJ whole genome shotgun (WGS) entry which is preliminary data.</text>
</comment>
<organism evidence="1 2">
    <name type="scientific">Vermiconidia calcicola</name>
    <dbReference type="NCBI Taxonomy" id="1690605"/>
    <lineage>
        <taxon>Eukaryota</taxon>
        <taxon>Fungi</taxon>
        <taxon>Dikarya</taxon>
        <taxon>Ascomycota</taxon>
        <taxon>Pezizomycotina</taxon>
        <taxon>Dothideomycetes</taxon>
        <taxon>Dothideomycetidae</taxon>
        <taxon>Mycosphaerellales</taxon>
        <taxon>Extremaceae</taxon>
        <taxon>Vermiconidia</taxon>
    </lineage>
</organism>
<evidence type="ECO:0000313" key="1">
    <source>
        <dbReference type="EMBL" id="KAK3697071.1"/>
    </source>
</evidence>
<keyword evidence="2" id="KW-1185">Reference proteome</keyword>
<protein>
    <submittedName>
        <fullName evidence="1">Ferrochelatase hem15</fullName>
    </submittedName>
</protein>